<keyword evidence="9" id="KW-0234">DNA repair</keyword>
<evidence type="ECO:0000256" key="9">
    <source>
        <dbReference type="ARBA" id="ARBA00023204"/>
    </source>
</evidence>
<evidence type="ECO:0000256" key="1">
    <source>
        <dbReference type="ARBA" id="ARBA00006521"/>
    </source>
</evidence>
<keyword evidence="5" id="KW-0227">DNA damage</keyword>
<feature type="domain" description="Uracil-DNA glycosylase-like" evidence="10">
    <location>
        <begin position="45"/>
        <end position="215"/>
    </location>
</feature>
<dbReference type="GO" id="GO:0097506">
    <property type="term" value="F:deaminated base DNA N-glycosylase activity"/>
    <property type="evidence" value="ECO:0007669"/>
    <property type="project" value="UniProtKB-ARBA"/>
</dbReference>
<keyword evidence="6" id="KW-0378">Hydrolase</keyword>
<dbReference type="Proteomes" id="UP000219621">
    <property type="component" value="Unassembled WGS sequence"/>
</dbReference>
<dbReference type="InterPro" id="IPR051536">
    <property type="entry name" value="UDG_Type-4/5"/>
</dbReference>
<reference evidence="11 12" key="1">
    <citation type="submission" date="2017-09" db="EMBL/GenBank/DDBJ databases">
        <authorList>
            <person name="Ehlers B."/>
            <person name="Leendertz F.H."/>
        </authorList>
    </citation>
    <scope>NUCLEOTIDE SEQUENCE [LARGE SCALE GENOMIC DNA]</scope>
    <source>
        <strain evidence="11 12">USBA 140</strain>
    </source>
</reference>
<evidence type="ECO:0000256" key="5">
    <source>
        <dbReference type="ARBA" id="ARBA00022763"/>
    </source>
</evidence>
<dbReference type="AlphaFoldDB" id="A0A286GHE1"/>
<name>A0A286GHE1_9PROT</name>
<evidence type="ECO:0000256" key="4">
    <source>
        <dbReference type="ARBA" id="ARBA00022723"/>
    </source>
</evidence>
<dbReference type="RefSeq" id="WP_097278997.1">
    <property type="nucleotide sequence ID" value="NZ_OCNJ01000004.1"/>
</dbReference>
<dbReference type="GO" id="GO:0051539">
    <property type="term" value="F:4 iron, 4 sulfur cluster binding"/>
    <property type="evidence" value="ECO:0007669"/>
    <property type="project" value="UniProtKB-KW"/>
</dbReference>
<protein>
    <recommendedName>
        <fullName evidence="2">Type-4 uracil-DNA glycosylase</fullName>
    </recommendedName>
</protein>
<dbReference type="SMART" id="SM00987">
    <property type="entry name" value="UreE_C"/>
    <property type="match status" value="1"/>
</dbReference>
<keyword evidence="12" id="KW-1185">Reference proteome</keyword>
<evidence type="ECO:0000256" key="2">
    <source>
        <dbReference type="ARBA" id="ARBA00019403"/>
    </source>
</evidence>
<keyword evidence="3" id="KW-0004">4Fe-4S</keyword>
<evidence type="ECO:0000313" key="12">
    <source>
        <dbReference type="Proteomes" id="UP000219621"/>
    </source>
</evidence>
<evidence type="ECO:0000256" key="3">
    <source>
        <dbReference type="ARBA" id="ARBA00022485"/>
    </source>
</evidence>
<evidence type="ECO:0000313" key="11">
    <source>
        <dbReference type="EMBL" id="SOD94539.1"/>
    </source>
</evidence>
<dbReference type="GO" id="GO:0006281">
    <property type="term" value="P:DNA repair"/>
    <property type="evidence" value="ECO:0007669"/>
    <property type="project" value="UniProtKB-KW"/>
</dbReference>
<keyword evidence="7" id="KW-0408">Iron</keyword>
<keyword evidence="8" id="KW-0411">Iron-sulfur</keyword>
<dbReference type="SMART" id="SM00986">
    <property type="entry name" value="UDG"/>
    <property type="match status" value="1"/>
</dbReference>
<evidence type="ECO:0000259" key="10">
    <source>
        <dbReference type="SMART" id="SM00986"/>
    </source>
</evidence>
<dbReference type="PANTHER" id="PTHR33693">
    <property type="entry name" value="TYPE-5 URACIL-DNA GLYCOSYLASE"/>
    <property type="match status" value="1"/>
</dbReference>
<dbReference type="NCBIfam" id="TIGR03914">
    <property type="entry name" value="UDG_fam_dom"/>
    <property type="match status" value="1"/>
</dbReference>
<evidence type="ECO:0000256" key="7">
    <source>
        <dbReference type="ARBA" id="ARBA00023004"/>
    </source>
</evidence>
<proteinExistence type="inferred from homology"/>
<accession>A0A286GHE1</accession>
<evidence type="ECO:0000256" key="6">
    <source>
        <dbReference type="ARBA" id="ARBA00022801"/>
    </source>
</evidence>
<comment type="similarity">
    <text evidence="1">Belongs to the uracil-DNA glycosylase (UDG) superfamily. Type 4 (UDGa) family.</text>
</comment>
<dbReference type="GO" id="GO:0046872">
    <property type="term" value="F:metal ion binding"/>
    <property type="evidence" value="ECO:0007669"/>
    <property type="project" value="UniProtKB-KW"/>
</dbReference>
<dbReference type="Gene3D" id="3.40.470.10">
    <property type="entry name" value="Uracil-DNA glycosylase-like domain"/>
    <property type="match status" value="1"/>
</dbReference>
<dbReference type="OrthoDB" id="5290748at2"/>
<dbReference type="Pfam" id="PF03167">
    <property type="entry name" value="UDG"/>
    <property type="match status" value="1"/>
</dbReference>
<organism evidence="11 12">
    <name type="scientific">Caenispirillum bisanense</name>
    <dbReference type="NCBI Taxonomy" id="414052"/>
    <lineage>
        <taxon>Bacteria</taxon>
        <taxon>Pseudomonadati</taxon>
        <taxon>Pseudomonadota</taxon>
        <taxon>Alphaproteobacteria</taxon>
        <taxon>Rhodospirillales</taxon>
        <taxon>Novispirillaceae</taxon>
        <taxon>Caenispirillum</taxon>
    </lineage>
</organism>
<dbReference type="SUPFAM" id="SSF52141">
    <property type="entry name" value="Uracil-DNA glycosylase-like"/>
    <property type="match status" value="1"/>
</dbReference>
<dbReference type="CDD" id="cd10030">
    <property type="entry name" value="UDG-F4_TTUDGA_SPO1dp_like"/>
    <property type="match status" value="1"/>
</dbReference>
<dbReference type="InterPro" id="IPR036895">
    <property type="entry name" value="Uracil-DNA_glycosylase-like_sf"/>
</dbReference>
<gene>
    <name evidence="11" type="ORF">SAMN05421508_10418</name>
</gene>
<keyword evidence="4" id="KW-0479">Metal-binding</keyword>
<dbReference type="InterPro" id="IPR005122">
    <property type="entry name" value="Uracil-DNA_glycosylase-like"/>
</dbReference>
<dbReference type="PANTHER" id="PTHR33693:SF9">
    <property type="entry name" value="TYPE-4 URACIL-DNA GLYCOSYLASE"/>
    <property type="match status" value="1"/>
</dbReference>
<sequence>MPAPFPTAEAFLPSGPEAESLDALRRAAAGCRGCPLYESATQTVFGAGPPQARMMMIGEQPGDQEDEAGAPFVGPAGRLLDRALEAAGIDRELVYVTNAVKHFKWEPRGKRRLHRKPSSREIKACTPWLRQEMAAVRPRLLVPMGATAAQALMGPAFKVTERRGDLLPYRPLGAAAEDGGTAVELMATLHPSALLRERDPARREESFATFVADLKRAALVLAG</sequence>
<dbReference type="NCBIfam" id="TIGR00758">
    <property type="entry name" value="UDG_fam4"/>
    <property type="match status" value="1"/>
</dbReference>
<dbReference type="EMBL" id="OCNJ01000004">
    <property type="protein sequence ID" value="SOD94539.1"/>
    <property type="molecule type" value="Genomic_DNA"/>
</dbReference>
<evidence type="ECO:0000256" key="8">
    <source>
        <dbReference type="ARBA" id="ARBA00023014"/>
    </source>
</evidence>
<dbReference type="InterPro" id="IPR005273">
    <property type="entry name" value="Ura-DNA_glyco_family4"/>
</dbReference>